<evidence type="ECO:0000313" key="4">
    <source>
        <dbReference type="Proteomes" id="UP000823613"/>
    </source>
</evidence>
<accession>A0A9D9GX80</accession>
<name>A0A9D9GX80_9BACL</name>
<evidence type="ECO:0000259" key="2">
    <source>
        <dbReference type="Pfam" id="PF14607"/>
    </source>
</evidence>
<reference evidence="3" key="1">
    <citation type="submission" date="2020-10" db="EMBL/GenBank/DDBJ databases">
        <authorList>
            <person name="Gilroy R."/>
        </authorList>
    </citation>
    <scope>NUCLEOTIDE SEQUENCE</scope>
    <source>
        <strain evidence="3">11159</strain>
    </source>
</reference>
<sequence length="378" mass="43713">MFKKELIDKVYAYSIKDDDSLMFKDVDNIYHNPFNEKEFKIYGSGIIDKEKSFHRFTSEDIKNIGNVSQDVMWLATHSSGIQIHFKTNSRLITLRVLENGVFDMKNLNFFAQCGFDLYYKEDGVYKFHNIAFPNYIDRKKFISNIGVFRETKEREIIINLPLYIGVESLEIGLEKDSYALPTYYKNNGKILCYGTSILQGCGASRPGLSITNVVSRFFDIDTLNYGFSGAGLLEKEVGSIIAKVDDVKLLIIDAEANAGCDKWMVNNFDDFINEFYKKYPNLAVILMNKSKMSIDSYLPRNKMMKVFNDKFLKSRVNKYRKLNKEIYFINNYDLFSKDEILDESEFTVDGVHPNDLGMTLLSKNYIKAIKNVKSLKLN</sequence>
<feature type="domain" description="SGNH hydrolase-type esterase" evidence="1">
    <location>
        <begin position="189"/>
        <end position="369"/>
    </location>
</feature>
<dbReference type="AlphaFoldDB" id="A0A9D9GX80"/>
<evidence type="ECO:0008006" key="5">
    <source>
        <dbReference type="Google" id="ProtNLM"/>
    </source>
</evidence>
<protein>
    <recommendedName>
        <fullName evidence="5">Hydrolase</fullName>
    </recommendedName>
</protein>
<dbReference type="Gene3D" id="3.40.50.1110">
    <property type="entry name" value="SGNH hydrolase"/>
    <property type="match status" value="1"/>
</dbReference>
<dbReference type="Pfam" id="PF14607">
    <property type="entry name" value="GxDLY"/>
    <property type="match status" value="1"/>
</dbReference>
<comment type="caution">
    <text evidence="3">The sequence shown here is derived from an EMBL/GenBank/DDBJ whole genome shotgun (WGS) entry which is preliminary data.</text>
</comment>
<organism evidence="3 4">
    <name type="scientific">Candidatus Onthovivens merdipullorum</name>
    <dbReference type="NCBI Taxonomy" id="2840889"/>
    <lineage>
        <taxon>Bacteria</taxon>
        <taxon>Bacillati</taxon>
        <taxon>Bacillota</taxon>
        <taxon>Bacilli</taxon>
        <taxon>Bacillales</taxon>
        <taxon>Candidatus Onthovivens</taxon>
    </lineage>
</organism>
<dbReference type="Pfam" id="PF14606">
    <property type="entry name" value="Lipase_GDSL_3"/>
    <property type="match status" value="1"/>
</dbReference>
<dbReference type="InterPro" id="IPR036514">
    <property type="entry name" value="SGNH_hydro_sf"/>
</dbReference>
<dbReference type="InterPro" id="IPR013830">
    <property type="entry name" value="SGNH_hydro"/>
</dbReference>
<dbReference type="SUPFAM" id="SSF52266">
    <property type="entry name" value="SGNH hydrolase"/>
    <property type="match status" value="1"/>
</dbReference>
<reference evidence="3" key="2">
    <citation type="journal article" date="2021" name="PeerJ">
        <title>Extensive microbial diversity within the chicken gut microbiome revealed by metagenomics and culture.</title>
        <authorList>
            <person name="Gilroy R."/>
            <person name="Ravi A."/>
            <person name="Getino M."/>
            <person name="Pursley I."/>
            <person name="Horton D.L."/>
            <person name="Alikhan N.F."/>
            <person name="Baker D."/>
            <person name="Gharbi K."/>
            <person name="Hall N."/>
            <person name="Watson M."/>
            <person name="Adriaenssens E.M."/>
            <person name="Foster-Nyarko E."/>
            <person name="Jarju S."/>
            <person name="Secka A."/>
            <person name="Antonio M."/>
            <person name="Oren A."/>
            <person name="Chaudhuri R.R."/>
            <person name="La Ragione R."/>
            <person name="Hildebrand F."/>
            <person name="Pallen M.J."/>
        </authorList>
    </citation>
    <scope>NUCLEOTIDE SEQUENCE</scope>
    <source>
        <strain evidence="3">11159</strain>
    </source>
</reference>
<evidence type="ECO:0000259" key="1">
    <source>
        <dbReference type="Pfam" id="PF14606"/>
    </source>
</evidence>
<dbReference type="Proteomes" id="UP000823613">
    <property type="component" value="Unassembled WGS sequence"/>
</dbReference>
<dbReference type="EMBL" id="JADIMY010000119">
    <property type="protein sequence ID" value="MBO8428119.1"/>
    <property type="molecule type" value="Genomic_DNA"/>
</dbReference>
<dbReference type="InterPro" id="IPR032740">
    <property type="entry name" value="GxDLY"/>
</dbReference>
<feature type="domain" description="SGNH hydrolase-type esterase N-terminal" evidence="2">
    <location>
        <begin position="35"/>
        <end position="177"/>
    </location>
</feature>
<gene>
    <name evidence="3" type="ORF">IAC58_06225</name>
</gene>
<evidence type="ECO:0000313" key="3">
    <source>
        <dbReference type="EMBL" id="MBO8428119.1"/>
    </source>
</evidence>
<proteinExistence type="predicted"/>
<dbReference type="Gene3D" id="2.60.120.260">
    <property type="entry name" value="Galactose-binding domain-like"/>
    <property type="match status" value="1"/>
</dbReference>